<evidence type="ECO:0000313" key="14">
    <source>
        <dbReference type="EMBL" id="BAU31994.1"/>
    </source>
</evidence>
<evidence type="ECO:0000256" key="8">
    <source>
        <dbReference type="ARBA" id="ARBA00022989"/>
    </source>
</evidence>
<dbReference type="CDD" id="cd06225">
    <property type="entry name" value="HAMP"/>
    <property type="match status" value="1"/>
</dbReference>
<evidence type="ECO:0000259" key="13">
    <source>
        <dbReference type="PROSITE" id="PS50885"/>
    </source>
</evidence>
<evidence type="ECO:0000256" key="7">
    <source>
        <dbReference type="ARBA" id="ARBA00022777"/>
    </source>
</evidence>
<proteinExistence type="predicted"/>
<dbReference type="InterPro" id="IPR036097">
    <property type="entry name" value="HisK_dim/P_sf"/>
</dbReference>
<dbReference type="Gene3D" id="1.10.287.130">
    <property type="match status" value="1"/>
</dbReference>
<dbReference type="InterPro" id="IPR005467">
    <property type="entry name" value="His_kinase_dom"/>
</dbReference>
<dbReference type="InterPro" id="IPR004358">
    <property type="entry name" value="Sig_transdc_His_kin-like_C"/>
</dbReference>
<evidence type="ECO:0000259" key="12">
    <source>
        <dbReference type="PROSITE" id="PS50109"/>
    </source>
</evidence>
<dbReference type="SMART" id="SM00388">
    <property type="entry name" value="HisKA"/>
    <property type="match status" value="1"/>
</dbReference>
<keyword evidence="5" id="KW-0808">Transferase</keyword>
<reference evidence="14 15" key="2">
    <citation type="submission" date="2016-01" db="EMBL/GenBank/DDBJ databases">
        <title>Microcella alkaliphila JAM AC0309 whole genome shotgun sequence.</title>
        <authorList>
            <person name="Kurata A."/>
            <person name="Hirose Y."/>
            <person name="Kishimoto N."/>
            <person name="Kobayashi T."/>
        </authorList>
    </citation>
    <scope>NUCLEOTIDE SEQUENCE [LARGE SCALE GENOMIC DNA]</scope>
    <source>
        <strain evidence="14 15">JAM AC0309</strain>
    </source>
</reference>
<dbReference type="InterPro" id="IPR003660">
    <property type="entry name" value="HAMP_dom"/>
</dbReference>
<evidence type="ECO:0000256" key="3">
    <source>
        <dbReference type="ARBA" id="ARBA00012438"/>
    </source>
</evidence>
<dbReference type="Gene3D" id="3.30.565.10">
    <property type="entry name" value="Histidine kinase-like ATPase, C-terminal domain"/>
    <property type="match status" value="1"/>
</dbReference>
<dbReference type="Proteomes" id="UP000218965">
    <property type="component" value="Chromosome"/>
</dbReference>
<name>A0A0U4WVZ8_9MICO</name>
<protein>
    <recommendedName>
        <fullName evidence="3">histidine kinase</fullName>
        <ecNumber evidence="3">2.7.13.3</ecNumber>
    </recommendedName>
</protein>
<dbReference type="Gene3D" id="6.10.340.10">
    <property type="match status" value="1"/>
</dbReference>
<dbReference type="SMART" id="SM00304">
    <property type="entry name" value="HAMP"/>
    <property type="match status" value="1"/>
</dbReference>
<keyword evidence="8 11" id="KW-1133">Transmembrane helix</keyword>
<evidence type="ECO:0000256" key="5">
    <source>
        <dbReference type="ARBA" id="ARBA00022679"/>
    </source>
</evidence>
<dbReference type="GO" id="GO:0005886">
    <property type="term" value="C:plasma membrane"/>
    <property type="evidence" value="ECO:0007669"/>
    <property type="project" value="UniProtKB-SubCell"/>
</dbReference>
<dbReference type="SUPFAM" id="SSF55874">
    <property type="entry name" value="ATPase domain of HSP90 chaperone/DNA topoisomerase II/histidine kinase"/>
    <property type="match status" value="1"/>
</dbReference>
<dbReference type="SUPFAM" id="SSF158472">
    <property type="entry name" value="HAMP domain-like"/>
    <property type="match status" value="1"/>
</dbReference>
<comment type="catalytic activity">
    <reaction evidence="1">
        <text>ATP + protein L-histidine = ADP + protein N-phospho-L-histidine.</text>
        <dbReference type="EC" id="2.7.13.3"/>
    </reaction>
</comment>
<feature type="domain" description="HAMP" evidence="13">
    <location>
        <begin position="185"/>
        <end position="238"/>
    </location>
</feature>
<evidence type="ECO:0000313" key="15">
    <source>
        <dbReference type="Proteomes" id="UP000218965"/>
    </source>
</evidence>
<feature type="transmembrane region" description="Helical" evidence="11">
    <location>
        <begin position="162"/>
        <end position="188"/>
    </location>
</feature>
<dbReference type="SUPFAM" id="SSF47384">
    <property type="entry name" value="Homodimeric domain of signal transducing histidine kinase"/>
    <property type="match status" value="1"/>
</dbReference>
<dbReference type="RefSeq" id="WP_096421144.1">
    <property type="nucleotide sequence ID" value="NZ_AP017315.1"/>
</dbReference>
<feature type="domain" description="Histidine kinase" evidence="12">
    <location>
        <begin position="246"/>
        <end position="462"/>
    </location>
</feature>
<evidence type="ECO:0000256" key="2">
    <source>
        <dbReference type="ARBA" id="ARBA00004236"/>
    </source>
</evidence>
<dbReference type="Pfam" id="PF00672">
    <property type="entry name" value="HAMP"/>
    <property type="match status" value="1"/>
</dbReference>
<dbReference type="SMART" id="SM00387">
    <property type="entry name" value="HATPase_c"/>
    <property type="match status" value="1"/>
</dbReference>
<dbReference type="InterPro" id="IPR003661">
    <property type="entry name" value="HisK_dim/P_dom"/>
</dbReference>
<dbReference type="AlphaFoldDB" id="A0A0U4WVZ8"/>
<keyword evidence="10 11" id="KW-0472">Membrane</keyword>
<keyword evidence="4" id="KW-0597">Phosphoprotein</keyword>
<dbReference type="InterPro" id="IPR003594">
    <property type="entry name" value="HATPase_dom"/>
</dbReference>
<accession>A0A0U4WVZ8</accession>
<dbReference type="GO" id="GO:0000155">
    <property type="term" value="F:phosphorelay sensor kinase activity"/>
    <property type="evidence" value="ECO:0007669"/>
    <property type="project" value="InterPro"/>
</dbReference>
<dbReference type="CDD" id="cd00075">
    <property type="entry name" value="HATPase"/>
    <property type="match status" value="1"/>
</dbReference>
<dbReference type="OrthoDB" id="9786919at2"/>
<gene>
    <name evidence="14" type="ORF">MalAC0309_1133</name>
</gene>
<dbReference type="EMBL" id="AP017315">
    <property type="protein sequence ID" value="BAU31994.1"/>
    <property type="molecule type" value="Genomic_DNA"/>
</dbReference>
<dbReference type="KEGG" id="malk:MalAC0309_1133"/>
<dbReference type="PROSITE" id="PS50109">
    <property type="entry name" value="HIS_KIN"/>
    <property type="match status" value="1"/>
</dbReference>
<dbReference type="PROSITE" id="PS50885">
    <property type="entry name" value="HAMP"/>
    <property type="match status" value="1"/>
</dbReference>
<evidence type="ECO:0000256" key="4">
    <source>
        <dbReference type="ARBA" id="ARBA00022553"/>
    </source>
</evidence>
<keyword evidence="6 11" id="KW-0812">Transmembrane</keyword>
<keyword evidence="9" id="KW-0902">Two-component regulatory system</keyword>
<evidence type="ECO:0000256" key="10">
    <source>
        <dbReference type="ARBA" id="ARBA00023136"/>
    </source>
</evidence>
<organism evidence="14 15">
    <name type="scientific">Microcella alkaliphila</name>
    <dbReference type="NCBI Taxonomy" id="279828"/>
    <lineage>
        <taxon>Bacteria</taxon>
        <taxon>Bacillati</taxon>
        <taxon>Actinomycetota</taxon>
        <taxon>Actinomycetes</taxon>
        <taxon>Micrococcales</taxon>
        <taxon>Microbacteriaceae</taxon>
        <taxon>Microcella</taxon>
    </lineage>
</organism>
<dbReference type="InterPro" id="IPR036890">
    <property type="entry name" value="HATPase_C_sf"/>
</dbReference>
<dbReference type="Pfam" id="PF00512">
    <property type="entry name" value="HisKA"/>
    <property type="match status" value="1"/>
</dbReference>
<evidence type="ECO:0000256" key="1">
    <source>
        <dbReference type="ARBA" id="ARBA00000085"/>
    </source>
</evidence>
<evidence type="ECO:0000256" key="6">
    <source>
        <dbReference type="ARBA" id="ARBA00022692"/>
    </source>
</evidence>
<sequence length="464" mass="49884">MRRRLVVVFLVPLLGVLVVLGGAYAWSAARSIQQEHIAEQLGDVAYFTASARQALRSATPELVEAEAVRYADVYGSRVLVVDRSGSPFASGGAGAESLTERTEAQLQLALAGRRGEVPQPAWPWALTEVVIVEPVLDNGDAIGAIVVAGDVDLAREAIVEQWALLLVGAGLATGIGLIVVFRLANWVLRPVRRVDRAMAAIERGEIDARIADDTGPPELQRMIQVFNGMAEEIERVMSRQQEFALNASHELRNPLGALLVRVEHLATGLGEEWQRDVEETREEGRRMTRILDTLLNVARSGQRGATVEWIDVAELVEGRVEAWRDVAANAAVSLCLSAQHVEPLETDRTIVESALDAVIDNAVKFSPHGARITVTVRPSDAGAEGGDGVDIVVRDNGPGVDTEELALLTDRFWRSPQNRSTPGSGLGLAIATDLLNSVGGRIRVDAPEDGGLAVTLRLTRGNAS</sequence>
<evidence type="ECO:0000256" key="11">
    <source>
        <dbReference type="SAM" id="Phobius"/>
    </source>
</evidence>
<reference evidence="15" key="1">
    <citation type="submission" date="2015-12" db="EMBL/GenBank/DDBJ databases">
        <authorList>
            <person name="Shamseldin A."/>
            <person name="Moawad H."/>
            <person name="Abd El-Rahim W.M."/>
            <person name="Sadowsky M.J."/>
        </authorList>
    </citation>
    <scope>NUCLEOTIDE SEQUENCE [LARGE SCALE GENOMIC DNA]</scope>
    <source>
        <strain evidence="15">JAM AC0309</strain>
    </source>
</reference>
<dbReference type="PRINTS" id="PR00344">
    <property type="entry name" value="BCTRLSENSOR"/>
</dbReference>
<evidence type="ECO:0000256" key="9">
    <source>
        <dbReference type="ARBA" id="ARBA00023012"/>
    </source>
</evidence>
<dbReference type="PANTHER" id="PTHR45436">
    <property type="entry name" value="SENSOR HISTIDINE KINASE YKOH"/>
    <property type="match status" value="1"/>
</dbReference>
<keyword evidence="7" id="KW-0418">Kinase</keyword>
<dbReference type="PANTHER" id="PTHR45436:SF5">
    <property type="entry name" value="SENSOR HISTIDINE KINASE TRCS"/>
    <property type="match status" value="1"/>
</dbReference>
<dbReference type="EC" id="2.7.13.3" evidence="3"/>
<dbReference type="Pfam" id="PF02518">
    <property type="entry name" value="HATPase_c"/>
    <property type="match status" value="1"/>
</dbReference>
<comment type="subcellular location">
    <subcellularLocation>
        <location evidence="2">Cell membrane</location>
    </subcellularLocation>
</comment>
<dbReference type="CDD" id="cd00082">
    <property type="entry name" value="HisKA"/>
    <property type="match status" value="1"/>
</dbReference>
<dbReference type="InterPro" id="IPR050428">
    <property type="entry name" value="TCS_sensor_his_kinase"/>
</dbReference>